<gene>
    <name evidence="1" type="ORF">BN1012_Phect186</name>
</gene>
<dbReference type="AlphaFoldDB" id="X5MKA7"/>
<accession>X5MKA7</accession>
<reference evidence="1 2" key="1">
    <citation type="journal article" date="2014" name="Front. Genet.">
        <title>Genome and metabolic network of "Candidatus Phaeomarinobacter ectocarpi" Ec32, a new candidate genus of Alphaproteobacteria frequently associated with brown algae.</title>
        <authorList>
            <person name="Dittami S.M."/>
            <person name="Barbeyron T."/>
            <person name="Boyen C."/>
            <person name="Cambefort J."/>
            <person name="Collet G."/>
            <person name="Delage L."/>
            <person name="Gobet A."/>
            <person name="Groisillier A."/>
            <person name="Leblanc C."/>
            <person name="Michel G."/>
            <person name="Scornet D."/>
            <person name="Siegel A."/>
            <person name="Tapia J.E."/>
            <person name="Tonon T."/>
        </authorList>
    </citation>
    <scope>NUCLEOTIDE SEQUENCE [LARGE SCALE GENOMIC DNA]</scope>
    <source>
        <strain evidence="1 2">Ec32</strain>
    </source>
</reference>
<dbReference type="SUPFAM" id="SSF51735">
    <property type="entry name" value="NAD(P)-binding Rossmann-fold domains"/>
    <property type="match status" value="1"/>
</dbReference>
<name>X5MKA7_9HYPH</name>
<keyword evidence="2" id="KW-1185">Reference proteome</keyword>
<dbReference type="OrthoDB" id="5513072at2"/>
<proteinExistence type="predicted"/>
<dbReference type="PANTHER" id="PTHR43431">
    <property type="entry name" value="OXIDOREDUCTASE, SHORT CHAIN DEHYDROGENASE/REDUCTASE FAMILY (AFU_ORTHOLOGUE AFUA_5G14000)"/>
    <property type="match status" value="1"/>
</dbReference>
<dbReference type="HOGENOM" id="CLU_010194_17_0_5"/>
<dbReference type="InterPro" id="IPR002347">
    <property type="entry name" value="SDR_fam"/>
</dbReference>
<dbReference type="InterPro" id="IPR036291">
    <property type="entry name" value="NAD(P)-bd_dom_sf"/>
</dbReference>
<dbReference type="Gene3D" id="3.40.50.720">
    <property type="entry name" value="NAD(P)-binding Rossmann-like Domain"/>
    <property type="match status" value="1"/>
</dbReference>
<dbReference type="Proteomes" id="UP000032160">
    <property type="component" value="Chromosome I"/>
</dbReference>
<dbReference type="Pfam" id="PF00106">
    <property type="entry name" value="adh_short"/>
    <property type="match status" value="1"/>
</dbReference>
<dbReference type="KEGG" id="pect:BN1012_Phect186"/>
<evidence type="ECO:0000313" key="2">
    <source>
        <dbReference type="Proteomes" id="UP000032160"/>
    </source>
</evidence>
<organism evidence="1 2">
    <name type="scientific">Candidatus Phaeomarinibacter ectocarpi</name>
    <dbReference type="NCBI Taxonomy" id="1458461"/>
    <lineage>
        <taxon>Bacteria</taxon>
        <taxon>Pseudomonadati</taxon>
        <taxon>Pseudomonadota</taxon>
        <taxon>Alphaproteobacteria</taxon>
        <taxon>Hyphomicrobiales</taxon>
        <taxon>Parvibaculaceae</taxon>
        <taxon>Candidatus Phaeomarinibacter</taxon>
    </lineage>
</organism>
<sequence length="252" mass="26864">MKIEKGSVALIVGVGASEGIGGAIARRAAAEGLHVYVAGRTQAKLDVVVSEIEAAGGKATAIVADTTQTADVKRMFDTAEQGAGKPDLVVYNAGNNRFSALTDMSDEFFEDLWRLCAFGGFLVGREMAQRVLPEGEGVRDTQATLIFTGATASMRARPPFTAFASAKAAERALAHGMAREFGKRGLHVGHAVIDGGVDGAQLKSRFAEYLEAKGEDGGLNVDAVAAEYWNLHMQHASTWTLELDLRPYKEEF</sequence>
<dbReference type="STRING" id="1458461.BN1012_Phect186"/>
<dbReference type="EMBL" id="HG966617">
    <property type="protein sequence ID" value="CDO58400.1"/>
    <property type="molecule type" value="Genomic_DNA"/>
</dbReference>
<evidence type="ECO:0000313" key="1">
    <source>
        <dbReference type="EMBL" id="CDO58400.1"/>
    </source>
</evidence>
<dbReference type="PRINTS" id="PR00081">
    <property type="entry name" value="GDHRDH"/>
</dbReference>
<dbReference type="PANTHER" id="PTHR43431:SF7">
    <property type="entry name" value="OXIDOREDUCTASE, SHORT CHAIN DEHYDROGENASE_REDUCTASE FAMILY (AFU_ORTHOLOGUE AFUA_5G14000)"/>
    <property type="match status" value="1"/>
</dbReference>
<protein>
    <submittedName>
        <fullName evidence="1">Short-chain dehydrogenase, associated with 2-hydroxychromene-2-carboxylate isomerase family protein</fullName>
    </submittedName>
</protein>
<dbReference type="RefSeq" id="WP_043949360.1">
    <property type="nucleotide sequence ID" value="NZ_HG966617.1"/>
</dbReference>